<evidence type="ECO:0000256" key="1">
    <source>
        <dbReference type="SAM" id="MobiDB-lite"/>
    </source>
</evidence>
<dbReference type="EMBL" id="HBUF01013233">
    <property type="protein sequence ID" value="CAG6608800.1"/>
    <property type="molecule type" value="Transcribed_RNA"/>
</dbReference>
<name>A0A8D8PP82_9HEMI</name>
<accession>A0A8D8PP82</accession>
<reference evidence="2" key="1">
    <citation type="submission" date="2021-05" db="EMBL/GenBank/DDBJ databases">
        <authorList>
            <person name="Alioto T."/>
            <person name="Alioto T."/>
            <person name="Gomez Garrido J."/>
        </authorList>
    </citation>
    <scope>NUCLEOTIDE SEQUENCE</scope>
</reference>
<dbReference type="AlphaFoldDB" id="A0A8D8PP82"/>
<evidence type="ECO:0000313" key="2">
    <source>
        <dbReference type="EMBL" id="CAG6608800.1"/>
    </source>
</evidence>
<proteinExistence type="predicted"/>
<sequence length="121" mass="13897">MNLLTKTSDEKTSKKQKFVKKVTGSPRPKDESSNRRRRRSRFYTPGQTASAVRQRDDIFSGTTTTVKFSGTTTQKRESLVVVFHGWKTGLFHVVSSCFREEEGFFFSKSTTDEFILNTLSR</sequence>
<organism evidence="2">
    <name type="scientific">Cacopsylla melanoneura</name>
    <dbReference type="NCBI Taxonomy" id="428564"/>
    <lineage>
        <taxon>Eukaryota</taxon>
        <taxon>Metazoa</taxon>
        <taxon>Ecdysozoa</taxon>
        <taxon>Arthropoda</taxon>
        <taxon>Hexapoda</taxon>
        <taxon>Insecta</taxon>
        <taxon>Pterygota</taxon>
        <taxon>Neoptera</taxon>
        <taxon>Paraneoptera</taxon>
        <taxon>Hemiptera</taxon>
        <taxon>Sternorrhyncha</taxon>
        <taxon>Psylloidea</taxon>
        <taxon>Psyllidae</taxon>
        <taxon>Psyllinae</taxon>
        <taxon>Cacopsylla</taxon>
    </lineage>
</organism>
<feature type="region of interest" description="Disordered" evidence="1">
    <location>
        <begin position="1"/>
        <end position="48"/>
    </location>
</feature>
<protein>
    <submittedName>
        <fullName evidence="2">Uncharacterized protein</fullName>
    </submittedName>
</protein>